<keyword evidence="3 6" id="KW-0812">Transmembrane</keyword>
<dbReference type="InterPro" id="IPR050367">
    <property type="entry name" value="APC_superfamily"/>
</dbReference>
<reference evidence="7 8" key="1">
    <citation type="submission" date="2014-06" db="EMBL/GenBank/DDBJ databases">
        <title>Genome characterization of distinct group I Clostridium botulinum lineages.</title>
        <authorList>
            <person name="Giordani F."/>
            <person name="Anselmo A."/>
            <person name="Fillo S."/>
            <person name="Palozzi A.M."/>
            <person name="Fortunato A."/>
            <person name="Gentile B."/>
            <person name="Ciammaruconi A."/>
            <person name="Anniballi F."/>
            <person name="De Medici D."/>
            <person name="Lista F."/>
        </authorList>
    </citation>
    <scope>NUCLEOTIDE SEQUENCE [LARGE SCALE GENOMIC DNA]</scope>
    <source>
        <strain evidence="7 8">B2 450</strain>
    </source>
</reference>
<comment type="subcellular location">
    <subcellularLocation>
        <location evidence="1">Cell membrane</location>
        <topology evidence="1">Multi-pass membrane protein</topology>
    </subcellularLocation>
</comment>
<feature type="transmembrane region" description="Helical" evidence="6">
    <location>
        <begin position="352"/>
        <end position="379"/>
    </location>
</feature>
<dbReference type="GO" id="GO:0005886">
    <property type="term" value="C:plasma membrane"/>
    <property type="evidence" value="ECO:0007669"/>
    <property type="project" value="UniProtKB-SubCell"/>
</dbReference>
<keyword evidence="4 6" id="KW-1133">Transmembrane helix</keyword>
<dbReference type="PANTHER" id="PTHR42770:SF18">
    <property type="entry name" value="ARGININE_AGMATINE ANTIPORTER"/>
    <property type="match status" value="1"/>
</dbReference>
<dbReference type="AlphaFoldDB" id="A0A0D1BUV5"/>
<evidence type="ECO:0000256" key="5">
    <source>
        <dbReference type="ARBA" id="ARBA00023136"/>
    </source>
</evidence>
<feature type="transmembrane region" description="Helical" evidence="6">
    <location>
        <begin position="416"/>
        <end position="434"/>
    </location>
</feature>
<name>A0A0D1BUV5_CLOBO</name>
<evidence type="ECO:0000313" key="8">
    <source>
        <dbReference type="Proteomes" id="UP000032250"/>
    </source>
</evidence>
<gene>
    <name evidence="7" type="ORF">N495_02720</name>
</gene>
<dbReference type="HOGENOM" id="CLU_007946_1_2_9"/>
<dbReference type="EMBL" id="JXSU01000007">
    <property type="protein sequence ID" value="KIS22546.1"/>
    <property type="molecule type" value="Genomic_DNA"/>
</dbReference>
<dbReference type="PIRSF" id="PIRSF006060">
    <property type="entry name" value="AA_transporter"/>
    <property type="match status" value="1"/>
</dbReference>
<evidence type="ECO:0000256" key="3">
    <source>
        <dbReference type="ARBA" id="ARBA00022692"/>
    </source>
</evidence>
<dbReference type="Proteomes" id="UP000032250">
    <property type="component" value="Unassembled WGS sequence"/>
</dbReference>
<feature type="transmembrane region" description="Helical" evidence="6">
    <location>
        <begin position="328"/>
        <end position="346"/>
    </location>
</feature>
<feature type="transmembrane region" description="Helical" evidence="6">
    <location>
        <begin position="231"/>
        <end position="252"/>
    </location>
</feature>
<feature type="transmembrane region" description="Helical" evidence="6">
    <location>
        <begin position="87"/>
        <end position="114"/>
    </location>
</feature>
<proteinExistence type="predicted"/>
<dbReference type="Gene3D" id="1.20.1740.10">
    <property type="entry name" value="Amino acid/polyamine transporter I"/>
    <property type="match status" value="1"/>
</dbReference>
<feature type="transmembrane region" description="Helical" evidence="6">
    <location>
        <begin position="272"/>
        <end position="298"/>
    </location>
</feature>
<dbReference type="GO" id="GO:0022857">
    <property type="term" value="F:transmembrane transporter activity"/>
    <property type="evidence" value="ECO:0007669"/>
    <property type="project" value="InterPro"/>
</dbReference>
<sequence>MEGHDKLKKEIGLFAATFIVAGNIIGSGIFMLPATLAAVSGPGATMAAWIITGIGSIFLALSFARLGSKIPKTGGPYQYAKIAFGDFVGFTNAWLYWSATCISNAAIITAIGSYSSSLVPALKTNGLYAFLYTSAILWAFNILNIIGVKQASTFETVITIFKLGVFLIFVIIGFANFNPQYITPAFPKGKGFSTVPLAAATTLWAFSGFESASIAAGEIKSAEKNVKLSTIYGLLIAVLVYLVISFVAMGGLPQDMLAKSNSPMSDILALHLSSRAVNLFLLAIVITIFGTIAGWIMLTARISYAAAVDGMFPEAFAKIHPKYRTPHVGIIINGILTNIVLLMNYTGSMTSAYNFMILLATLAYLPVYAITNAADILLLSKREEKFNLGNFITNSIVPLIGFIYAIWAVYGTGAESALYGLILGFIGIPFYIYMKMKDKKQIEKLRKEQ</sequence>
<evidence type="ECO:0000313" key="7">
    <source>
        <dbReference type="EMBL" id="KIS22546.1"/>
    </source>
</evidence>
<dbReference type="InterPro" id="IPR002293">
    <property type="entry name" value="AA/rel_permease1"/>
</dbReference>
<dbReference type="PATRIC" id="fig|1379739.3.peg.852"/>
<comment type="caution">
    <text evidence="7">The sequence shown here is derived from an EMBL/GenBank/DDBJ whole genome shotgun (WGS) entry which is preliminary data.</text>
</comment>
<feature type="transmembrane region" description="Helical" evidence="6">
    <location>
        <begin position="12"/>
        <end position="34"/>
    </location>
</feature>
<feature type="transmembrane region" description="Helical" evidence="6">
    <location>
        <begin position="197"/>
        <end position="219"/>
    </location>
</feature>
<protein>
    <submittedName>
        <fullName evidence="7">Amino acid permease</fullName>
    </submittedName>
</protein>
<evidence type="ECO:0000256" key="6">
    <source>
        <dbReference type="SAM" id="Phobius"/>
    </source>
</evidence>
<dbReference type="RefSeq" id="WP_043031318.1">
    <property type="nucleotide sequence ID" value="NZ_JXSU01000007.1"/>
</dbReference>
<feature type="transmembrane region" description="Helical" evidence="6">
    <location>
        <begin position="158"/>
        <end position="177"/>
    </location>
</feature>
<dbReference type="Pfam" id="PF13520">
    <property type="entry name" value="AA_permease_2"/>
    <property type="match status" value="1"/>
</dbReference>
<feature type="transmembrane region" description="Helical" evidence="6">
    <location>
        <begin position="126"/>
        <end position="146"/>
    </location>
</feature>
<feature type="transmembrane region" description="Helical" evidence="6">
    <location>
        <begin position="46"/>
        <end position="66"/>
    </location>
</feature>
<dbReference type="OrthoDB" id="178667at2"/>
<accession>A0A0D1BUV5</accession>
<evidence type="ECO:0000256" key="1">
    <source>
        <dbReference type="ARBA" id="ARBA00004651"/>
    </source>
</evidence>
<keyword evidence="2" id="KW-1003">Cell membrane</keyword>
<evidence type="ECO:0000256" key="2">
    <source>
        <dbReference type="ARBA" id="ARBA00022475"/>
    </source>
</evidence>
<organism evidence="7 8">
    <name type="scientific">Clostridium botulinum B2 450</name>
    <dbReference type="NCBI Taxonomy" id="1379739"/>
    <lineage>
        <taxon>Bacteria</taxon>
        <taxon>Bacillati</taxon>
        <taxon>Bacillota</taxon>
        <taxon>Clostridia</taxon>
        <taxon>Eubacteriales</taxon>
        <taxon>Clostridiaceae</taxon>
        <taxon>Clostridium</taxon>
    </lineage>
</organism>
<dbReference type="PANTHER" id="PTHR42770">
    <property type="entry name" value="AMINO ACID TRANSPORTER-RELATED"/>
    <property type="match status" value="1"/>
</dbReference>
<keyword evidence="5 6" id="KW-0472">Membrane</keyword>
<feature type="transmembrane region" description="Helical" evidence="6">
    <location>
        <begin position="391"/>
        <end position="410"/>
    </location>
</feature>
<evidence type="ECO:0000256" key="4">
    <source>
        <dbReference type="ARBA" id="ARBA00022989"/>
    </source>
</evidence>